<feature type="binding site" evidence="6">
    <location>
        <position position="435"/>
    </location>
    <ligand>
        <name>[4Fe-4S] cluster</name>
        <dbReference type="ChEBI" id="CHEBI:49883"/>
        <note>4Fe-4S-S-AdoMet</note>
    </ligand>
</feature>
<evidence type="ECO:0000256" key="6">
    <source>
        <dbReference type="HAMAP-Rule" id="MF_01251"/>
    </source>
</evidence>
<dbReference type="HAMAP" id="MF_01251">
    <property type="entry name" value="UPF0313"/>
    <property type="match status" value="1"/>
</dbReference>
<protein>
    <submittedName>
        <fullName evidence="9">YgiQ family radical SAM protein</fullName>
    </submittedName>
</protein>
<dbReference type="InterPro" id="IPR024560">
    <property type="entry name" value="UPF0313_C"/>
</dbReference>
<comment type="cofactor">
    <cofactor evidence="6">
        <name>[4Fe-4S] cluster</name>
        <dbReference type="ChEBI" id="CHEBI:49883"/>
    </cofactor>
    <text evidence="6">Binds 1 [4Fe-4S] cluster. The cluster is coordinated with 3 cysteines and an exchangeable S-adenosyl-L-methionine.</text>
</comment>
<dbReference type="PANTHER" id="PTHR32331">
    <property type="entry name" value="UPF0313 PROTEIN YGIQ"/>
    <property type="match status" value="1"/>
</dbReference>
<dbReference type="AlphaFoldDB" id="A0A643FC60"/>
<evidence type="ECO:0000256" key="5">
    <source>
        <dbReference type="ARBA" id="ARBA00023014"/>
    </source>
</evidence>
<gene>
    <name evidence="9" type="ORF">F7Q92_12360</name>
</gene>
<keyword evidence="4 6" id="KW-0408">Iron</keyword>
<evidence type="ECO:0000259" key="8">
    <source>
        <dbReference type="PROSITE" id="PS51918"/>
    </source>
</evidence>
<evidence type="ECO:0000256" key="7">
    <source>
        <dbReference type="SAM" id="MobiDB-lite"/>
    </source>
</evidence>
<dbReference type="EMBL" id="VZPB01000027">
    <property type="protein sequence ID" value="KAB0581066.1"/>
    <property type="molecule type" value="Genomic_DNA"/>
</dbReference>
<comment type="similarity">
    <text evidence="6">Belongs to the UPF0313 family.</text>
</comment>
<dbReference type="GO" id="GO:0003824">
    <property type="term" value="F:catalytic activity"/>
    <property type="evidence" value="ECO:0007669"/>
    <property type="project" value="InterPro"/>
</dbReference>
<feature type="compositionally biased region" description="Polar residues" evidence="7">
    <location>
        <begin position="727"/>
        <end position="744"/>
    </location>
</feature>
<dbReference type="InterPro" id="IPR022946">
    <property type="entry name" value="UPF0313"/>
</dbReference>
<dbReference type="InterPro" id="IPR023404">
    <property type="entry name" value="rSAM_horseshoe"/>
</dbReference>
<dbReference type="GO" id="GO:0005506">
    <property type="term" value="F:iron ion binding"/>
    <property type="evidence" value="ECO:0007669"/>
    <property type="project" value="UniProtKB-UniRule"/>
</dbReference>
<dbReference type="GO" id="GO:0051539">
    <property type="term" value="F:4 iron, 4 sulfur cluster binding"/>
    <property type="evidence" value="ECO:0007669"/>
    <property type="project" value="UniProtKB-KW"/>
</dbReference>
<dbReference type="PANTHER" id="PTHR32331:SF0">
    <property type="entry name" value="UPF0313 PROTEIN YGIQ"/>
    <property type="match status" value="1"/>
</dbReference>
<evidence type="ECO:0000313" key="9">
    <source>
        <dbReference type="EMBL" id="KAB0581066.1"/>
    </source>
</evidence>
<keyword evidence="10" id="KW-1185">Reference proteome</keyword>
<organism evidence="9 10">
    <name type="scientific">Ideonella dechloratans</name>
    <dbReference type="NCBI Taxonomy" id="36863"/>
    <lineage>
        <taxon>Bacteria</taxon>
        <taxon>Pseudomonadati</taxon>
        <taxon>Pseudomonadota</taxon>
        <taxon>Betaproteobacteria</taxon>
        <taxon>Burkholderiales</taxon>
        <taxon>Sphaerotilaceae</taxon>
        <taxon>Ideonella</taxon>
    </lineage>
</organism>
<dbReference type="InterPro" id="IPR006638">
    <property type="entry name" value="Elp3/MiaA/NifB-like_rSAM"/>
</dbReference>
<evidence type="ECO:0000256" key="4">
    <source>
        <dbReference type="ARBA" id="ARBA00023004"/>
    </source>
</evidence>
<dbReference type="SFLD" id="SFLDG01069">
    <property type="entry name" value="UPF0313"/>
    <property type="match status" value="1"/>
</dbReference>
<dbReference type="PROSITE" id="PS01278">
    <property type="entry name" value="MTTASE_RADICAL"/>
    <property type="match status" value="1"/>
</dbReference>
<feature type="binding site" evidence="6">
    <location>
        <position position="431"/>
    </location>
    <ligand>
        <name>[4Fe-4S] cluster</name>
        <dbReference type="ChEBI" id="CHEBI:49883"/>
        <note>4Fe-4S-S-AdoMet</note>
    </ligand>
</feature>
<feature type="domain" description="Radical SAM core" evidence="8">
    <location>
        <begin position="417"/>
        <end position="685"/>
    </location>
</feature>
<dbReference type="SFLD" id="SFLDS00029">
    <property type="entry name" value="Radical_SAM"/>
    <property type="match status" value="1"/>
</dbReference>
<dbReference type="PROSITE" id="PS51918">
    <property type="entry name" value="RADICAL_SAM"/>
    <property type="match status" value="1"/>
</dbReference>
<dbReference type="NCBIfam" id="TIGR03904">
    <property type="entry name" value="SAM_YgiQ"/>
    <property type="match status" value="1"/>
</dbReference>
<evidence type="ECO:0000256" key="3">
    <source>
        <dbReference type="ARBA" id="ARBA00022723"/>
    </source>
</evidence>
<sequence>MSITLDAPTSRAPAKPKALTAYRPFWAKRFGPAPFLPMSRKEMEQLGWDSCDIIIVSGDAYVDHPSFGMAVIGRVLEAQGFRVGIIAQPDWNSADAFRALGRPNLFFGVAAGNMDSMINHYTADRKIRSNDAYTPGGAAGKRPDRATLVYTQRCREAFKDVPVVIGGIEASLRRIAHYDYWSDKVRRSILVDSKADLLLYGNAERAIVEIAHRLAQRKPIESITDVRGTAFLRKPDDPALAGWYEIDSTEVDTPGKIDALLNPYLTTEEQAAAEGVACAQAQDATATPGAKAPTEPAAQPIRIVRQPLAKTEGRAVTTPRERTVIRLPAYEQVKSDPVLYAHASRVLHLETNPGNARALVQRHGEGPALRDVWINPPPLPLTMAEMDHVFDLPYARGPHPAYADEHGSHDGATKIPAWEMIRFSVNIMRGCFGGCTFCSITEHEGRIIQSRSEDSIIHEVEEIRDKVKGFTGVISDLGGPTANMYRLGCKSPEIEAACRKPSCVYPGICPNLNTDHAPLVKIYRRARALKGIKKILIGSGLRYDLAVKSPEYVKELVQHHVGGYLKIAPEHTEGGPLSKMMKPGIGTYDAFKAMFDQYSAEAGKQQFLIPYFIAAHPGTSDEDMMNLALWLKRNGFRADQVQTFYPSPMATATAMYHSGLNPLKGISRDARKGEKVDIVRGEKRRRLHKAFLRYHDANNWPLLREALKAMGRADLIGNGKHHLIPTWQPSTDGSYQSARRSNSTPGPAKGGAKPAGKPPVKGQILTQHTGLPPRETGSRPAPAGRGAAPKFSARGSAPGGKPTGAKAGGRGPRGGSR</sequence>
<accession>A0A643FC60</accession>
<comment type="caution">
    <text evidence="9">The sequence shown here is derived from an EMBL/GenBank/DDBJ whole genome shotgun (WGS) entry which is preliminary data.</text>
</comment>
<dbReference type="InterPro" id="IPR058240">
    <property type="entry name" value="rSAM_sf"/>
</dbReference>
<feature type="binding site" evidence="6">
    <location>
        <position position="438"/>
    </location>
    <ligand>
        <name>[4Fe-4S] cluster</name>
        <dbReference type="ChEBI" id="CHEBI:49883"/>
        <note>4Fe-4S-S-AdoMet</note>
    </ligand>
</feature>
<dbReference type="InterPro" id="IPR013704">
    <property type="entry name" value="UPF0313_N"/>
</dbReference>
<dbReference type="SMART" id="SM00729">
    <property type="entry name" value="Elp3"/>
    <property type="match status" value="1"/>
</dbReference>
<feature type="compositionally biased region" description="Gly residues" evidence="7">
    <location>
        <begin position="797"/>
        <end position="817"/>
    </location>
</feature>
<dbReference type="InterPro" id="IPR020612">
    <property type="entry name" value="Methylthiotransferase_CS"/>
</dbReference>
<dbReference type="Proteomes" id="UP000430120">
    <property type="component" value="Unassembled WGS sequence"/>
</dbReference>
<dbReference type="Pfam" id="PF08497">
    <property type="entry name" value="Radical_SAM_N"/>
    <property type="match status" value="1"/>
</dbReference>
<proteinExistence type="inferred from homology"/>
<feature type="compositionally biased region" description="Low complexity" evidence="7">
    <location>
        <begin position="779"/>
        <end position="796"/>
    </location>
</feature>
<keyword evidence="5 6" id="KW-0411">Iron-sulfur</keyword>
<reference evidence="9 10" key="1">
    <citation type="submission" date="2019-09" db="EMBL/GenBank/DDBJ databases">
        <title>Draft genome sequences of 48 bacterial type strains from the CCUG.</title>
        <authorList>
            <person name="Tunovic T."/>
            <person name="Pineiro-Iglesias B."/>
            <person name="Unosson C."/>
            <person name="Inganas E."/>
            <person name="Ohlen M."/>
            <person name="Cardew S."/>
            <person name="Jensie-Markopoulos S."/>
            <person name="Salva-Serra F."/>
            <person name="Jaen-Luchoro D."/>
            <person name="Karlsson R."/>
            <person name="Svensson-Stadler L."/>
            <person name="Chun J."/>
            <person name="Moore E."/>
        </authorList>
    </citation>
    <scope>NUCLEOTIDE SEQUENCE [LARGE SCALE GENOMIC DNA]</scope>
    <source>
        <strain evidence="9 10">CCUG 30977</strain>
    </source>
</reference>
<evidence type="ECO:0000256" key="1">
    <source>
        <dbReference type="ARBA" id="ARBA00022485"/>
    </source>
</evidence>
<keyword evidence="3 6" id="KW-0479">Metal-binding</keyword>
<name>A0A643FC60_IDEDE</name>
<dbReference type="Gene3D" id="3.80.30.20">
    <property type="entry name" value="tm_1862 like domain"/>
    <property type="match status" value="1"/>
</dbReference>
<evidence type="ECO:0000313" key="10">
    <source>
        <dbReference type="Proteomes" id="UP000430120"/>
    </source>
</evidence>
<dbReference type="InterPro" id="IPR007197">
    <property type="entry name" value="rSAM"/>
</dbReference>
<evidence type="ECO:0000256" key="2">
    <source>
        <dbReference type="ARBA" id="ARBA00022691"/>
    </source>
</evidence>
<dbReference type="RefSeq" id="WP_151124436.1">
    <property type="nucleotide sequence ID" value="NZ_CP088081.1"/>
</dbReference>
<keyword evidence="2 6" id="KW-0949">S-adenosyl-L-methionine</keyword>
<keyword evidence="1 6" id="KW-0004">4Fe-4S</keyword>
<feature type="compositionally biased region" description="Low complexity" evidence="7">
    <location>
        <begin position="745"/>
        <end position="762"/>
    </location>
</feature>
<dbReference type="SUPFAM" id="SSF102114">
    <property type="entry name" value="Radical SAM enzymes"/>
    <property type="match status" value="1"/>
</dbReference>
<feature type="region of interest" description="Disordered" evidence="7">
    <location>
        <begin position="719"/>
        <end position="817"/>
    </location>
</feature>
<dbReference type="OrthoDB" id="9803479at2"/>
<dbReference type="Pfam" id="PF04055">
    <property type="entry name" value="Radical_SAM"/>
    <property type="match status" value="1"/>
</dbReference>
<dbReference type="Pfam" id="PF11842">
    <property type="entry name" value="DUF3362"/>
    <property type="match status" value="1"/>
</dbReference>